<reference evidence="2" key="1">
    <citation type="journal article" date="2021" name="Front. Microbiol.">
        <title>Comprehensive Comparative Genomics and Phenotyping of Methylobacterium Species.</title>
        <authorList>
            <person name="Alessa O."/>
            <person name="Ogura Y."/>
            <person name="Fujitani Y."/>
            <person name="Takami H."/>
            <person name="Hayashi T."/>
            <person name="Sahin N."/>
            <person name="Tani A."/>
        </authorList>
    </citation>
    <scope>NUCLEOTIDE SEQUENCE</scope>
    <source>
        <strain evidence="2">KCTC 52305</strain>
    </source>
</reference>
<evidence type="ECO:0000313" key="3">
    <source>
        <dbReference type="Proteomes" id="UP001055167"/>
    </source>
</evidence>
<feature type="region of interest" description="Disordered" evidence="1">
    <location>
        <begin position="1"/>
        <end position="29"/>
    </location>
</feature>
<comment type="caution">
    <text evidence="2">The sequence shown here is derived from an EMBL/GenBank/DDBJ whole genome shotgun (WGS) entry which is preliminary data.</text>
</comment>
<reference evidence="2" key="2">
    <citation type="submission" date="2021-08" db="EMBL/GenBank/DDBJ databases">
        <authorList>
            <person name="Tani A."/>
            <person name="Ola A."/>
            <person name="Ogura Y."/>
            <person name="Katsura K."/>
            <person name="Hayashi T."/>
        </authorList>
    </citation>
    <scope>NUCLEOTIDE SEQUENCE</scope>
    <source>
        <strain evidence="2">KCTC 52305</strain>
    </source>
</reference>
<keyword evidence="3" id="KW-1185">Reference proteome</keyword>
<feature type="compositionally biased region" description="Basic residues" evidence="1">
    <location>
        <begin position="20"/>
        <end position="29"/>
    </location>
</feature>
<proteinExistence type="predicted"/>
<dbReference type="Proteomes" id="UP001055167">
    <property type="component" value="Unassembled WGS sequence"/>
</dbReference>
<dbReference type="EMBL" id="BPQH01000047">
    <property type="protein sequence ID" value="GJD54037.1"/>
    <property type="molecule type" value="Genomic_DNA"/>
</dbReference>
<evidence type="ECO:0000313" key="2">
    <source>
        <dbReference type="EMBL" id="GJD54037.1"/>
    </source>
</evidence>
<name>A0ABQ4RBF1_9HYPH</name>
<protein>
    <submittedName>
        <fullName evidence="2">Uncharacterized protein</fullName>
    </submittedName>
</protein>
<evidence type="ECO:0000256" key="1">
    <source>
        <dbReference type="SAM" id="MobiDB-lite"/>
    </source>
</evidence>
<gene>
    <name evidence="2" type="ORF">OPKNFCMD_6817</name>
</gene>
<organism evidence="2 3">
    <name type="scientific">Methylobacterium crusticola</name>
    <dbReference type="NCBI Taxonomy" id="1697972"/>
    <lineage>
        <taxon>Bacteria</taxon>
        <taxon>Pseudomonadati</taxon>
        <taxon>Pseudomonadota</taxon>
        <taxon>Alphaproteobacteria</taxon>
        <taxon>Hyphomicrobiales</taxon>
        <taxon>Methylobacteriaceae</taxon>
        <taxon>Methylobacterium</taxon>
    </lineage>
</organism>
<accession>A0ABQ4RBF1</accession>
<sequence>MHGGASTGPQTPEGLERSRRSTWKHGRRSAKAIAFRRMLARTVRDLRAATRMVEEQ</sequence>